<dbReference type="EMBL" id="CP097507">
    <property type="protein sequence ID" value="URE01701.1"/>
    <property type="molecule type" value="Genomic_DNA"/>
</dbReference>
<sequence length="59" mass="6321">GGHPLFRVLIDRCGEGSGAAASATVLGCEVVLFEHLLWMLDSADPLPESLDELVEFYAC</sequence>
<evidence type="ECO:0000256" key="1">
    <source>
        <dbReference type="ARBA" id="ARBA00006974"/>
    </source>
</evidence>
<dbReference type="AlphaFoldDB" id="A0A9E7K1P5"/>
<dbReference type="GO" id="GO:0009733">
    <property type="term" value="P:response to auxin"/>
    <property type="evidence" value="ECO:0007669"/>
    <property type="project" value="InterPro"/>
</dbReference>
<protein>
    <submittedName>
        <fullName evidence="2">SAUR33-auxin-responsive SAUR family member</fullName>
    </submittedName>
</protein>
<dbReference type="OrthoDB" id="1924524at2759"/>
<evidence type="ECO:0000313" key="3">
    <source>
        <dbReference type="Proteomes" id="UP001055439"/>
    </source>
</evidence>
<proteinExistence type="inferred from homology"/>
<accession>A0A9E7K1P5</accession>
<evidence type="ECO:0000313" key="2">
    <source>
        <dbReference type="EMBL" id="URE01701.1"/>
    </source>
</evidence>
<dbReference type="Proteomes" id="UP001055439">
    <property type="component" value="Chromosome 5"/>
</dbReference>
<feature type="non-terminal residue" evidence="2">
    <location>
        <position position="1"/>
    </location>
</feature>
<comment type="similarity">
    <text evidence="1">Belongs to the ARG7 family.</text>
</comment>
<name>A0A9E7K1P5_9LILI</name>
<reference evidence="2" key="1">
    <citation type="submission" date="2022-05" db="EMBL/GenBank/DDBJ databases">
        <title>The Musa troglodytarum L. genome provides insights into the mechanism of non-climacteric behaviour and enrichment of carotenoids.</title>
        <authorList>
            <person name="Wang J."/>
        </authorList>
    </citation>
    <scope>NUCLEOTIDE SEQUENCE</scope>
    <source>
        <tissue evidence="2">Leaf</tissue>
    </source>
</reference>
<dbReference type="Pfam" id="PF02519">
    <property type="entry name" value="Auxin_inducible"/>
    <property type="match status" value="1"/>
</dbReference>
<dbReference type="InterPro" id="IPR003676">
    <property type="entry name" value="SAUR_fam"/>
</dbReference>
<organism evidence="2 3">
    <name type="scientific">Musa troglodytarum</name>
    <name type="common">fe'i banana</name>
    <dbReference type="NCBI Taxonomy" id="320322"/>
    <lineage>
        <taxon>Eukaryota</taxon>
        <taxon>Viridiplantae</taxon>
        <taxon>Streptophyta</taxon>
        <taxon>Embryophyta</taxon>
        <taxon>Tracheophyta</taxon>
        <taxon>Spermatophyta</taxon>
        <taxon>Magnoliopsida</taxon>
        <taxon>Liliopsida</taxon>
        <taxon>Zingiberales</taxon>
        <taxon>Musaceae</taxon>
        <taxon>Musa</taxon>
    </lineage>
</organism>
<keyword evidence="3" id="KW-1185">Reference proteome</keyword>
<gene>
    <name evidence="2" type="ORF">MUK42_24125</name>
</gene>